<dbReference type="PANTHER" id="PTHR30146:SF153">
    <property type="entry name" value="LACTOSE OPERON REPRESSOR"/>
    <property type="match status" value="1"/>
</dbReference>
<dbReference type="SUPFAM" id="SSF47413">
    <property type="entry name" value="lambda repressor-like DNA-binding domains"/>
    <property type="match status" value="1"/>
</dbReference>
<evidence type="ECO:0000313" key="5">
    <source>
        <dbReference type="EMBL" id="SHL08655.1"/>
    </source>
</evidence>
<dbReference type="AlphaFoldDB" id="A0A1M6XS68"/>
<dbReference type="Pfam" id="PF13377">
    <property type="entry name" value="Peripla_BP_3"/>
    <property type="match status" value="1"/>
</dbReference>
<dbReference type="RefSeq" id="WP_073494350.1">
    <property type="nucleotide sequence ID" value="NZ_FRBI01000002.1"/>
</dbReference>
<evidence type="ECO:0000256" key="1">
    <source>
        <dbReference type="ARBA" id="ARBA00023015"/>
    </source>
</evidence>
<evidence type="ECO:0000259" key="4">
    <source>
        <dbReference type="PROSITE" id="PS50932"/>
    </source>
</evidence>
<sequence>MGRRPGAGVTIRAIADEAGVSIATVSRVINGRAPVAPATREMVRQAAERLGGAPGGIGPTAAHPVLVYCPYVLTDYFGTIVTSVVETLALHGRRAVVQAGETAQGQTSTLLDLPGQPGIAGAVLVLPPSSTEDLQALHARRYPLVVIDPRVELPEDVASVSAAHAAGARRITGHLLSLGHRRIGFVGGPVDWQASRSRFVGHASALAEIGLLTEPDLVRHVEEPTAELGYRAALSLLEQAEPPTAVVAFNDKTAAGALRAARHRGLRVPEDLSVTGFDDSELSESTTPMLTTARQPLEEMGRMAVSLLMRLVAGHAVDTLHVELATPLVVRESTARVGRAPRTG</sequence>
<dbReference type="SMART" id="SM00354">
    <property type="entry name" value="HTH_LACI"/>
    <property type="match status" value="1"/>
</dbReference>
<dbReference type="InterPro" id="IPR010982">
    <property type="entry name" value="Lambda_DNA-bd_dom_sf"/>
</dbReference>
<dbReference type="STRING" id="310782.SAMN05216499_102506"/>
<dbReference type="CDD" id="cd01392">
    <property type="entry name" value="HTH_LacI"/>
    <property type="match status" value="1"/>
</dbReference>
<dbReference type="OrthoDB" id="3227375at2"/>
<dbReference type="SUPFAM" id="SSF53822">
    <property type="entry name" value="Periplasmic binding protein-like I"/>
    <property type="match status" value="1"/>
</dbReference>
<organism evidence="5 6">
    <name type="scientific">Actinacidiphila paucisporea</name>
    <dbReference type="NCBI Taxonomy" id="310782"/>
    <lineage>
        <taxon>Bacteria</taxon>
        <taxon>Bacillati</taxon>
        <taxon>Actinomycetota</taxon>
        <taxon>Actinomycetes</taxon>
        <taxon>Kitasatosporales</taxon>
        <taxon>Streptomycetaceae</taxon>
        <taxon>Actinacidiphila</taxon>
    </lineage>
</organism>
<evidence type="ECO:0000256" key="3">
    <source>
        <dbReference type="ARBA" id="ARBA00023163"/>
    </source>
</evidence>
<dbReference type="EMBL" id="FRBI01000002">
    <property type="protein sequence ID" value="SHL08655.1"/>
    <property type="molecule type" value="Genomic_DNA"/>
</dbReference>
<keyword evidence="2" id="KW-0238">DNA-binding</keyword>
<feature type="domain" description="HTH lacI-type" evidence="4">
    <location>
        <begin position="9"/>
        <end position="51"/>
    </location>
</feature>
<dbReference type="Gene3D" id="1.10.260.40">
    <property type="entry name" value="lambda repressor-like DNA-binding domains"/>
    <property type="match status" value="1"/>
</dbReference>
<dbReference type="Proteomes" id="UP000184111">
    <property type="component" value="Unassembled WGS sequence"/>
</dbReference>
<reference evidence="5 6" key="1">
    <citation type="submission" date="2016-11" db="EMBL/GenBank/DDBJ databases">
        <authorList>
            <person name="Jaros S."/>
            <person name="Januszkiewicz K."/>
            <person name="Wedrychowicz H."/>
        </authorList>
    </citation>
    <scope>NUCLEOTIDE SEQUENCE [LARGE SCALE GENOMIC DNA]</scope>
    <source>
        <strain evidence="5 6">CGMCC 4.2025</strain>
    </source>
</reference>
<gene>
    <name evidence="5" type="ORF">SAMN05216499_102506</name>
</gene>
<dbReference type="GO" id="GO:0000976">
    <property type="term" value="F:transcription cis-regulatory region binding"/>
    <property type="evidence" value="ECO:0007669"/>
    <property type="project" value="TreeGrafter"/>
</dbReference>
<dbReference type="PROSITE" id="PS50932">
    <property type="entry name" value="HTH_LACI_2"/>
    <property type="match status" value="1"/>
</dbReference>
<dbReference type="PANTHER" id="PTHR30146">
    <property type="entry name" value="LACI-RELATED TRANSCRIPTIONAL REPRESSOR"/>
    <property type="match status" value="1"/>
</dbReference>
<keyword evidence="6" id="KW-1185">Reference proteome</keyword>
<name>A0A1M6XS68_9ACTN</name>
<evidence type="ECO:0000256" key="2">
    <source>
        <dbReference type="ARBA" id="ARBA00023125"/>
    </source>
</evidence>
<dbReference type="GO" id="GO:0003700">
    <property type="term" value="F:DNA-binding transcription factor activity"/>
    <property type="evidence" value="ECO:0007669"/>
    <property type="project" value="TreeGrafter"/>
</dbReference>
<keyword evidence="3" id="KW-0804">Transcription</keyword>
<accession>A0A1M6XS68</accession>
<dbReference type="Gene3D" id="3.40.50.2300">
    <property type="match status" value="2"/>
</dbReference>
<proteinExistence type="predicted"/>
<dbReference type="Pfam" id="PF00356">
    <property type="entry name" value="LacI"/>
    <property type="match status" value="1"/>
</dbReference>
<dbReference type="InterPro" id="IPR046335">
    <property type="entry name" value="LacI/GalR-like_sensor"/>
</dbReference>
<evidence type="ECO:0000313" key="6">
    <source>
        <dbReference type="Proteomes" id="UP000184111"/>
    </source>
</evidence>
<protein>
    <submittedName>
        <fullName evidence="5">Transcriptional regulator, LacI family</fullName>
    </submittedName>
</protein>
<dbReference type="InterPro" id="IPR000843">
    <property type="entry name" value="HTH_LacI"/>
</dbReference>
<keyword evidence="1" id="KW-0805">Transcription regulation</keyword>
<dbReference type="InterPro" id="IPR028082">
    <property type="entry name" value="Peripla_BP_I"/>
</dbReference>